<dbReference type="AlphaFoldDB" id="A0A2H6KEH8"/>
<evidence type="ECO:0000256" key="4">
    <source>
        <dbReference type="ARBA" id="ARBA00023242"/>
    </source>
</evidence>
<evidence type="ECO:0000256" key="3">
    <source>
        <dbReference type="ARBA" id="ARBA00022833"/>
    </source>
</evidence>
<comment type="caution">
    <text evidence="11">The sequence shown here is derived from an EMBL/GenBank/DDBJ whole genome shotgun (WGS) entry which is preliminary data.</text>
</comment>
<dbReference type="VEuPathDB" id="PiroplasmaDB:BOVATA_028950"/>
<feature type="region of interest" description="Disordered" evidence="7">
    <location>
        <begin position="112"/>
        <end position="138"/>
    </location>
</feature>
<feature type="domain" description="TFIIS N-terminal" evidence="9">
    <location>
        <begin position="32"/>
        <end position="115"/>
    </location>
</feature>
<dbReference type="SMART" id="SM00440">
    <property type="entry name" value="ZnF_C2C2"/>
    <property type="match status" value="1"/>
</dbReference>
<dbReference type="PIRSF" id="PIRSF006704">
    <property type="entry name" value="TF_IIS"/>
    <property type="match status" value="1"/>
</dbReference>
<dbReference type="EMBL" id="BDSA01000003">
    <property type="protein sequence ID" value="GBE61402.1"/>
    <property type="molecule type" value="Genomic_DNA"/>
</dbReference>
<feature type="compositionally biased region" description="Basic and acidic residues" evidence="7">
    <location>
        <begin position="119"/>
        <end position="134"/>
    </location>
</feature>
<dbReference type="CDD" id="cd13749">
    <property type="entry name" value="Zn-ribbon_TFIIS"/>
    <property type="match status" value="1"/>
</dbReference>
<dbReference type="PROSITE" id="PS51319">
    <property type="entry name" value="TFIIS_N"/>
    <property type="match status" value="1"/>
</dbReference>
<reference evidence="11 12" key="1">
    <citation type="journal article" date="2017" name="BMC Genomics">
        <title>Whole-genome assembly of Babesia ovata and comparative genomics between closely related pathogens.</title>
        <authorList>
            <person name="Yamagishi J."/>
            <person name="Asada M."/>
            <person name="Hakimi H."/>
            <person name="Tanaka T.Q."/>
            <person name="Sugimoto C."/>
            <person name="Kawazu S."/>
        </authorList>
    </citation>
    <scope>NUCLEOTIDE SEQUENCE [LARGE SCALE GENOMIC DNA]</scope>
    <source>
        <strain evidence="11 12">Miyake</strain>
    </source>
</reference>
<evidence type="ECO:0000256" key="7">
    <source>
        <dbReference type="SAM" id="MobiDB-lite"/>
    </source>
</evidence>
<protein>
    <submittedName>
        <fullName evidence="11">Transcription elongation factor S-II</fullName>
    </submittedName>
</protein>
<dbReference type="GO" id="GO:0006351">
    <property type="term" value="P:DNA-templated transcription"/>
    <property type="evidence" value="ECO:0007669"/>
    <property type="project" value="InterPro"/>
</dbReference>
<dbReference type="InterPro" id="IPR017923">
    <property type="entry name" value="TFIIS_N"/>
</dbReference>
<dbReference type="PROSITE" id="PS00466">
    <property type="entry name" value="ZF_TFIIS_1"/>
    <property type="match status" value="1"/>
</dbReference>
<dbReference type="RefSeq" id="XP_028867645.1">
    <property type="nucleotide sequence ID" value="XM_029011812.1"/>
</dbReference>
<evidence type="ECO:0000256" key="5">
    <source>
        <dbReference type="PROSITE-ProRule" id="PRU00472"/>
    </source>
</evidence>
<keyword evidence="4 6" id="KW-0539">Nucleus</keyword>
<dbReference type="InterPro" id="IPR001222">
    <property type="entry name" value="Znf_TFIIS"/>
</dbReference>
<dbReference type="PROSITE" id="PS51321">
    <property type="entry name" value="TFIIS_CENTRAL"/>
    <property type="match status" value="1"/>
</dbReference>
<dbReference type="Gene3D" id="1.10.472.30">
    <property type="entry name" value="Transcription elongation factor S-II, central domain"/>
    <property type="match status" value="1"/>
</dbReference>
<dbReference type="PANTHER" id="PTHR11477">
    <property type="entry name" value="TRANSCRIPTION FACTOR S-II ZINC FINGER DOMAIN-CONTAINING PROTEIN"/>
    <property type="match status" value="1"/>
</dbReference>
<dbReference type="PANTHER" id="PTHR11477:SF0">
    <property type="entry name" value="IP08861P-RELATED"/>
    <property type="match status" value="1"/>
</dbReference>
<evidence type="ECO:0000259" key="9">
    <source>
        <dbReference type="PROSITE" id="PS51319"/>
    </source>
</evidence>
<name>A0A2H6KEH8_9APIC</name>
<dbReference type="Pfam" id="PF01096">
    <property type="entry name" value="Zn_ribbon_TFIIS"/>
    <property type="match status" value="1"/>
</dbReference>
<dbReference type="Pfam" id="PF07500">
    <property type="entry name" value="TFIIS_M"/>
    <property type="match status" value="1"/>
</dbReference>
<keyword evidence="11" id="KW-0251">Elongation factor</keyword>
<keyword evidence="12" id="KW-1185">Reference proteome</keyword>
<dbReference type="GO" id="GO:0008270">
    <property type="term" value="F:zinc ion binding"/>
    <property type="evidence" value="ECO:0007669"/>
    <property type="project" value="UniProtKB-KW"/>
</dbReference>
<keyword evidence="1" id="KW-0479">Metal-binding</keyword>
<dbReference type="SUPFAM" id="SSF47676">
    <property type="entry name" value="Conserved domain common to transcription factors TFIIS, elongin A, CRSP70"/>
    <property type="match status" value="1"/>
</dbReference>
<evidence type="ECO:0000313" key="12">
    <source>
        <dbReference type="Proteomes" id="UP000236319"/>
    </source>
</evidence>
<keyword evidence="11" id="KW-0648">Protein biosynthesis</keyword>
<dbReference type="SUPFAM" id="SSF57783">
    <property type="entry name" value="Zinc beta-ribbon"/>
    <property type="match status" value="1"/>
</dbReference>
<dbReference type="InterPro" id="IPR035441">
    <property type="entry name" value="TFIIS/LEDGF_dom_sf"/>
</dbReference>
<organism evidence="11 12">
    <name type="scientific">Babesia ovata</name>
    <dbReference type="NCBI Taxonomy" id="189622"/>
    <lineage>
        <taxon>Eukaryota</taxon>
        <taxon>Sar</taxon>
        <taxon>Alveolata</taxon>
        <taxon>Apicomplexa</taxon>
        <taxon>Aconoidasida</taxon>
        <taxon>Piroplasmida</taxon>
        <taxon>Babesiidae</taxon>
        <taxon>Babesia</taxon>
    </lineage>
</organism>
<feature type="domain" description="TFIIS-type" evidence="8">
    <location>
        <begin position="284"/>
        <end position="324"/>
    </location>
</feature>
<dbReference type="OrthoDB" id="44867at2759"/>
<evidence type="ECO:0000256" key="1">
    <source>
        <dbReference type="ARBA" id="ARBA00022723"/>
    </source>
</evidence>
<keyword evidence="2 5" id="KW-0863">Zinc-finger</keyword>
<dbReference type="GO" id="GO:0005634">
    <property type="term" value="C:nucleus"/>
    <property type="evidence" value="ECO:0007669"/>
    <property type="project" value="UniProtKB-SubCell"/>
</dbReference>
<sequence>MPVPIDISRCRAAIVATHFTSINMADEQEVLKIRHRIEEFIPSILDKSPTEEEIQGVVEYLQKLEDIKIDRTLLQNTRIGAALTKLAKSPSKDIDVLKDKAVKLTSKWKDTLRQQTSSKENESDAPLKRQKTEAADGNAESAPKYQYLLHNQDIRDKALVYIFNAFLAVPGSGYDNKKVSKLAYDVECGLFDKYLVNQSNQKEYTLKLKSIAFNLRDPKNATFRNKIYNGDIDASKVATMESAEMASDEKKMERINILQESLEACQSDWAVKNILMSKDGKKKGQFKCFKCNSSETVYHQMQTRSSDEPMTTFVTCLQCSNRWKF</sequence>
<evidence type="ECO:0000259" key="10">
    <source>
        <dbReference type="PROSITE" id="PS51321"/>
    </source>
</evidence>
<dbReference type="PROSITE" id="PS51133">
    <property type="entry name" value="ZF_TFIIS_2"/>
    <property type="match status" value="1"/>
</dbReference>
<dbReference type="InterPro" id="IPR003618">
    <property type="entry name" value="TFIIS_cen_dom"/>
</dbReference>
<evidence type="ECO:0000256" key="6">
    <source>
        <dbReference type="PROSITE-ProRule" id="PRU00649"/>
    </source>
</evidence>
<dbReference type="SMART" id="SM00510">
    <property type="entry name" value="TFS2M"/>
    <property type="match status" value="1"/>
</dbReference>
<dbReference type="SUPFAM" id="SSF46942">
    <property type="entry name" value="Elongation factor TFIIS domain 2"/>
    <property type="match status" value="1"/>
</dbReference>
<comment type="subcellular location">
    <subcellularLocation>
        <location evidence="6">Nucleus</location>
    </subcellularLocation>
</comment>
<evidence type="ECO:0000313" key="11">
    <source>
        <dbReference type="EMBL" id="GBE61402.1"/>
    </source>
</evidence>
<gene>
    <name evidence="11" type="ORF">BOVATA_028950</name>
</gene>
<accession>A0A2H6KEH8</accession>
<dbReference type="GeneID" id="39875172"/>
<keyword evidence="3" id="KW-0862">Zinc</keyword>
<evidence type="ECO:0000256" key="2">
    <source>
        <dbReference type="ARBA" id="ARBA00022771"/>
    </source>
</evidence>
<evidence type="ECO:0000259" key="8">
    <source>
        <dbReference type="PROSITE" id="PS51133"/>
    </source>
</evidence>
<dbReference type="Gene3D" id="2.20.25.10">
    <property type="match status" value="1"/>
</dbReference>
<dbReference type="Gene3D" id="1.20.930.10">
    <property type="entry name" value="Conserved domain common to transcription factors TFIIS, elongin A, CRSP70"/>
    <property type="match status" value="1"/>
</dbReference>
<dbReference type="Proteomes" id="UP000236319">
    <property type="component" value="Unassembled WGS sequence"/>
</dbReference>
<proteinExistence type="predicted"/>
<dbReference type="Pfam" id="PF08711">
    <property type="entry name" value="Med26"/>
    <property type="match status" value="1"/>
</dbReference>
<dbReference type="InterPro" id="IPR035100">
    <property type="entry name" value="TF_IIS-typ"/>
</dbReference>
<dbReference type="InterPro" id="IPR036575">
    <property type="entry name" value="TFIIS_cen_dom_sf"/>
</dbReference>
<dbReference type="GO" id="GO:0003746">
    <property type="term" value="F:translation elongation factor activity"/>
    <property type="evidence" value="ECO:0007669"/>
    <property type="project" value="UniProtKB-KW"/>
</dbReference>
<dbReference type="GO" id="GO:0003676">
    <property type="term" value="F:nucleic acid binding"/>
    <property type="evidence" value="ECO:0007669"/>
    <property type="project" value="InterPro"/>
</dbReference>
<feature type="domain" description="TFIIS central" evidence="10">
    <location>
        <begin position="154"/>
        <end position="273"/>
    </location>
</feature>